<name>A0A5J6WR72_MORMI</name>
<dbReference type="RefSeq" id="WP_019440690.1">
    <property type="nucleotide sequence ID" value="NZ_ALOE01000010.1"/>
</dbReference>
<accession>A0A5J6WR72</accession>
<reference evidence="1 2" key="1">
    <citation type="submission" date="2019-09" db="EMBL/GenBank/DDBJ databases">
        <title>Hybrid Assembly of the complete Genome of the Deep-Sea Bacterium Moritella marina from long Nanopore and Illumina reads.</title>
        <authorList>
            <person name="Magin S."/>
            <person name="Georgoulis A."/>
            <person name="Papadimitriou K."/>
            <person name="Iliakis G."/>
            <person name="Vorgias C.E."/>
        </authorList>
    </citation>
    <scope>NUCLEOTIDE SEQUENCE [LARGE SCALE GENOMIC DNA]</scope>
    <source>
        <strain evidence="1 2">MP-1</strain>
    </source>
</reference>
<keyword evidence="2" id="KW-1185">Reference proteome</keyword>
<dbReference type="AlphaFoldDB" id="A0A5J6WR72"/>
<proteinExistence type="predicted"/>
<dbReference type="EMBL" id="CP044399">
    <property type="protein sequence ID" value="QFI39728.1"/>
    <property type="molecule type" value="Genomic_DNA"/>
</dbReference>
<dbReference type="Proteomes" id="UP000327424">
    <property type="component" value="Chromosome"/>
</dbReference>
<sequence length="107" mass="12619">MSWVIYNKKLRLYDGAYELKSDAEYYTHCANATWRGSCWEYYEGDEFPDDRFHGDHEELLIHTFGPEQNDACIAVQKMIFNEQKIVTGVRWVGDTLMVETESQINKK</sequence>
<protein>
    <submittedName>
        <fullName evidence="1">Uncharacterized protein</fullName>
    </submittedName>
</protein>
<evidence type="ECO:0000313" key="1">
    <source>
        <dbReference type="EMBL" id="QFI39728.1"/>
    </source>
</evidence>
<evidence type="ECO:0000313" key="2">
    <source>
        <dbReference type="Proteomes" id="UP000327424"/>
    </source>
</evidence>
<organism evidence="1 2">
    <name type="scientific">Moritella marina ATCC 15381</name>
    <dbReference type="NCBI Taxonomy" id="1202962"/>
    <lineage>
        <taxon>Bacteria</taxon>
        <taxon>Pseudomonadati</taxon>
        <taxon>Pseudomonadota</taxon>
        <taxon>Gammaproteobacteria</taxon>
        <taxon>Alteromonadales</taxon>
        <taxon>Moritellaceae</taxon>
        <taxon>Moritella</taxon>
    </lineage>
</organism>
<gene>
    <name evidence="1" type="ORF">FR932_18890</name>
</gene>
<dbReference type="KEGG" id="mmaa:FR932_18890"/>